<dbReference type="EMBL" id="UINC01146207">
    <property type="protein sequence ID" value="SVD36801.1"/>
    <property type="molecule type" value="Genomic_DNA"/>
</dbReference>
<dbReference type="AlphaFoldDB" id="A0A382USY7"/>
<evidence type="ECO:0000256" key="6">
    <source>
        <dbReference type="ARBA" id="ARBA00022670"/>
    </source>
</evidence>
<dbReference type="GO" id="GO:0046872">
    <property type="term" value="F:metal ion binding"/>
    <property type="evidence" value="ECO:0007669"/>
    <property type="project" value="UniProtKB-KW"/>
</dbReference>
<keyword evidence="7" id="KW-0479">Metal-binding</keyword>
<comment type="similarity">
    <text evidence="4">Belongs to the peptidase M29 family.</text>
</comment>
<dbReference type="GO" id="GO:0008237">
    <property type="term" value="F:metallopeptidase activity"/>
    <property type="evidence" value="ECO:0007669"/>
    <property type="project" value="UniProtKB-KW"/>
</dbReference>
<evidence type="ECO:0000256" key="8">
    <source>
        <dbReference type="ARBA" id="ARBA00022801"/>
    </source>
</evidence>
<sequence length="229" mass="25918">MDPRLERLAANIVSHSTNLQAEEKVLIHAFDVPQEMTLALVRATRERGAIPYVQLQNARIDREWLIGGPDEQFEAALSWEMDRMKAMDAYVALRGSENVFETSDLPQEDLKRAIRILKPVLDWRVKKTKWCVLRWPTPSMAQQARMSTEAFETFYFDACCMDYGRMSEGMAALEERMKEADKVHITGPGTDLHFSLKDISAVACGGTHNIPDGEVFSCPVRDSVEGHVT</sequence>
<comment type="cofactor">
    <cofactor evidence="2">
        <name>Mg(2+)</name>
        <dbReference type="ChEBI" id="CHEBI:18420"/>
    </cofactor>
</comment>
<evidence type="ECO:0008006" key="11">
    <source>
        <dbReference type="Google" id="ProtNLM"/>
    </source>
</evidence>
<proteinExistence type="inferred from homology"/>
<keyword evidence="5" id="KW-0031">Aminopeptidase</keyword>
<dbReference type="PANTHER" id="PTHR34448">
    <property type="entry name" value="AMINOPEPTIDASE"/>
    <property type="match status" value="1"/>
</dbReference>
<evidence type="ECO:0000256" key="7">
    <source>
        <dbReference type="ARBA" id="ARBA00022723"/>
    </source>
</evidence>
<evidence type="ECO:0000313" key="10">
    <source>
        <dbReference type="EMBL" id="SVD36801.1"/>
    </source>
</evidence>
<keyword evidence="9" id="KW-0482">Metalloprotease</keyword>
<evidence type="ECO:0000256" key="1">
    <source>
        <dbReference type="ARBA" id="ARBA00001941"/>
    </source>
</evidence>
<keyword evidence="8" id="KW-0378">Hydrolase</keyword>
<dbReference type="InterPro" id="IPR000787">
    <property type="entry name" value="Peptidase_M29"/>
</dbReference>
<evidence type="ECO:0000256" key="5">
    <source>
        <dbReference type="ARBA" id="ARBA00022438"/>
    </source>
</evidence>
<evidence type="ECO:0000256" key="4">
    <source>
        <dbReference type="ARBA" id="ARBA00008236"/>
    </source>
</evidence>
<name>A0A382USY7_9ZZZZ</name>
<evidence type="ECO:0000256" key="2">
    <source>
        <dbReference type="ARBA" id="ARBA00001946"/>
    </source>
</evidence>
<feature type="non-terminal residue" evidence="10">
    <location>
        <position position="229"/>
    </location>
</feature>
<dbReference type="InterPro" id="IPR052170">
    <property type="entry name" value="M29_Exopeptidase"/>
</dbReference>
<evidence type="ECO:0000256" key="3">
    <source>
        <dbReference type="ARBA" id="ARBA00001947"/>
    </source>
</evidence>
<protein>
    <recommendedName>
        <fullName evidence="11">Aminopeptidase</fullName>
    </recommendedName>
</protein>
<keyword evidence="6" id="KW-0645">Protease</keyword>
<comment type="cofactor">
    <cofactor evidence="1">
        <name>Co(2+)</name>
        <dbReference type="ChEBI" id="CHEBI:48828"/>
    </cofactor>
</comment>
<dbReference type="Gene3D" id="3.40.1830.10">
    <property type="entry name" value="Thermophilic metalloprotease (M29)"/>
    <property type="match status" value="1"/>
</dbReference>
<reference evidence="10" key="1">
    <citation type="submission" date="2018-05" db="EMBL/GenBank/DDBJ databases">
        <authorList>
            <person name="Lanie J.A."/>
            <person name="Ng W.-L."/>
            <person name="Kazmierczak K.M."/>
            <person name="Andrzejewski T.M."/>
            <person name="Davidsen T.M."/>
            <person name="Wayne K.J."/>
            <person name="Tettelin H."/>
            <person name="Glass J.I."/>
            <person name="Rusch D."/>
            <person name="Podicherti R."/>
            <person name="Tsui H.-C.T."/>
            <person name="Winkler M.E."/>
        </authorList>
    </citation>
    <scope>NUCLEOTIDE SEQUENCE</scope>
</reference>
<dbReference type="GO" id="GO:0006508">
    <property type="term" value="P:proteolysis"/>
    <property type="evidence" value="ECO:0007669"/>
    <property type="project" value="UniProtKB-KW"/>
</dbReference>
<dbReference type="GO" id="GO:0004177">
    <property type="term" value="F:aminopeptidase activity"/>
    <property type="evidence" value="ECO:0007669"/>
    <property type="project" value="UniProtKB-KW"/>
</dbReference>
<comment type="cofactor">
    <cofactor evidence="3">
        <name>Zn(2+)</name>
        <dbReference type="ChEBI" id="CHEBI:29105"/>
    </cofactor>
</comment>
<dbReference type="Pfam" id="PF02073">
    <property type="entry name" value="Peptidase_M29"/>
    <property type="match status" value="1"/>
</dbReference>
<dbReference type="PANTHER" id="PTHR34448:SF1">
    <property type="entry name" value="BLL6088 PROTEIN"/>
    <property type="match status" value="1"/>
</dbReference>
<organism evidence="10">
    <name type="scientific">marine metagenome</name>
    <dbReference type="NCBI Taxonomy" id="408172"/>
    <lineage>
        <taxon>unclassified sequences</taxon>
        <taxon>metagenomes</taxon>
        <taxon>ecological metagenomes</taxon>
    </lineage>
</organism>
<accession>A0A382USY7</accession>
<dbReference type="SUPFAM" id="SSF144052">
    <property type="entry name" value="Thermophilic metalloprotease-like"/>
    <property type="match status" value="1"/>
</dbReference>
<dbReference type="InterPro" id="IPR035097">
    <property type="entry name" value="M29_N-terminal"/>
</dbReference>
<gene>
    <name evidence="10" type="ORF">METZ01_LOCUS389655</name>
</gene>
<evidence type="ECO:0000256" key="9">
    <source>
        <dbReference type="ARBA" id="ARBA00023049"/>
    </source>
</evidence>